<dbReference type="Gene3D" id="3.40.50.1820">
    <property type="entry name" value="alpha/beta hydrolase"/>
    <property type="match status" value="1"/>
</dbReference>
<evidence type="ECO:0000313" key="2">
    <source>
        <dbReference type="EMBL" id="CBJ26711.1"/>
    </source>
</evidence>
<dbReference type="InterPro" id="IPR029058">
    <property type="entry name" value="AB_hydrolase_fold"/>
</dbReference>
<protein>
    <submittedName>
        <fullName evidence="2">Lysophospholipase, monoglyceride lipase</fullName>
    </submittedName>
</protein>
<dbReference type="InterPro" id="IPR051044">
    <property type="entry name" value="MAG_DAG_Lipase"/>
</dbReference>
<organism evidence="2 3">
    <name type="scientific">Ectocarpus siliculosus</name>
    <name type="common">Brown alga</name>
    <name type="synonym">Conferva siliculosa</name>
    <dbReference type="NCBI Taxonomy" id="2880"/>
    <lineage>
        <taxon>Eukaryota</taxon>
        <taxon>Sar</taxon>
        <taxon>Stramenopiles</taxon>
        <taxon>Ochrophyta</taxon>
        <taxon>PX clade</taxon>
        <taxon>Phaeophyceae</taxon>
        <taxon>Ectocarpales</taxon>
        <taxon>Ectocarpaceae</taxon>
        <taxon>Ectocarpus</taxon>
    </lineage>
</organism>
<keyword evidence="3" id="KW-1185">Reference proteome</keyword>
<name>D7G0W7_ECTSI</name>
<sequence length="361" mass="38536">MEATRMAQNHSAIMIFGRWRTKMAAAAPSSPAPTAGSVVAGHDGGPEWEVRTKASFQSRREGSVWYRRWAPQSKAVAMLFIAHGLHSHSGRWSKLAHHYTEKGYVVFANDHIGHGLTVEAVEGGGTNSGMVQDHSRMTDDFTEFVAKMVDQEEDKTLPVMILGHSMGALVATVSATTLTEHAAVGPRVKKLALSGCPIVPGPGSASPFGLRCLYPINRASGLVRRLSGMLARMDPGGPAAPLDQGALSSDPEVKPEAAVDPLMVKGSVRNKTAFEVLKLVQVAKQSACKVSVPVLLIHGGDDDMAYPSGAEEMKSLLTGSSSVNLEVYDGVLHEVLKHKSEFKTVVAALDRHWGDVAAMTV</sequence>
<dbReference type="STRING" id="2880.D7G0W7"/>
<dbReference type="PANTHER" id="PTHR11614">
    <property type="entry name" value="PHOSPHOLIPASE-RELATED"/>
    <property type="match status" value="1"/>
</dbReference>
<gene>
    <name evidence="2" type="ORF">Esi_0042_0053</name>
</gene>
<dbReference type="InParanoid" id="D7G0W7"/>
<dbReference type="FunCoup" id="D7G0W7">
    <property type="interactions" value="2"/>
</dbReference>
<feature type="domain" description="Serine aminopeptidase S33" evidence="1">
    <location>
        <begin position="75"/>
        <end position="337"/>
    </location>
</feature>
<dbReference type="SUPFAM" id="SSF53474">
    <property type="entry name" value="alpha/beta-Hydrolases"/>
    <property type="match status" value="1"/>
</dbReference>
<proteinExistence type="predicted"/>
<dbReference type="EMBL" id="FN649760">
    <property type="protein sequence ID" value="CBJ26711.1"/>
    <property type="molecule type" value="Genomic_DNA"/>
</dbReference>
<dbReference type="AlphaFoldDB" id="D7G0W7"/>
<dbReference type="eggNOG" id="KOG1455">
    <property type="taxonomic scope" value="Eukaryota"/>
</dbReference>
<accession>D7G0W7</accession>
<evidence type="ECO:0000259" key="1">
    <source>
        <dbReference type="Pfam" id="PF12146"/>
    </source>
</evidence>
<evidence type="ECO:0000313" key="3">
    <source>
        <dbReference type="Proteomes" id="UP000002630"/>
    </source>
</evidence>
<dbReference type="InterPro" id="IPR022742">
    <property type="entry name" value="Hydrolase_4"/>
</dbReference>
<dbReference type="OrthoDB" id="2498029at2759"/>
<reference evidence="2 3" key="1">
    <citation type="journal article" date="2010" name="Nature">
        <title>The Ectocarpus genome and the independent evolution of multicellularity in brown algae.</title>
        <authorList>
            <person name="Cock J.M."/>
            <person name="Sterck L."/>
            <person name="Rouze P."/>
            <person name="Scornet D."/>
            <person name="Allen A.E."/>
            <person name="Amoutzias G."/>
            <person name="Anthouard V."/>
            <person name="Artiguenave F."/>
            <person name="Aury J.M."/>
            <person name="Badger J.H."/>
            <person name="Beszteri B."/>
            <person name="Billiau K."/>
            <person name="Bonnet E."/>
            <person name="Bothwell J.H."/>
            <person name="Bowler C."/>
            <person name="Boyen C."/>
            <person name="Brownlee C."/>
            <person name="Carrano C.J."/>
            <person name="Charrier B."/>
            <person name="Cho G.Y."/>
            <person name="Coelho S.M."/>
            <person name="Collen J."/>
            <person name="Corre E."/>
            <person name="Da Silva C."/>
            <person name="Delage L."/>
            <person name="Delaroque N."/>
            <person name="Dittami S.M."/>
            <person name="Doulbeau S."/>
            <person name="Elias M."/>
            <person name="Farnham G."/>
            <person name="Gachon C.M."/>
            <person name="Gschloessl B."/>
            <person name="Heesch S."/>
            <person name="Jabbari K."/>
            <person name="Jubin C."/>
            <person name="Kawai H."/>
            <person name="Kimura K."/>
            <person name="Kloareg B."/>
            <person name="Kupper F.C."/>
            <person name="Lang D."/>
            <person name="Le Bail A."/>
            <person name="Leblanc C."/>
            <person name="Lerouge P."/>
            <person name="Lohr M."/>
            <person name="Lopez P.J."/>
            <person name="Martens C."/>
            <person name="Maumus F."/>
            <person name="Michel G."/>
            <person name="Miranda-Saavedra D."/>
            <person name="Morales J."/>
            <person name="Moreau H."/>
            <person name="Motomura T."/>
            <person name="Nagasato C."/>
            <person name="Napoli C.A."/>
            <person name="Nelson D.R."/>
            <person name="Nyvall-Collen P."/>
            <person name="Peters A.F."/>
            <person name="Pommier C."/>
            <person name="Potin P."/>
            <person name="Poulain J."/>
            <person name="Quesneville H."/>
            <person name="Read B."/>
            <person name="Rensing S.A."/>
            <person name="Ritter A."/>
            <person name="Rousvoal S."/>
            <person name="Samanta M."/>
            <person name="Samson G."/>
            <person name="Schroeder D.C."/>
            <person name="Segurens B."/>
            <person name="Strittmatter M."/>
            <person name="Tonon T."/>
            <person name="Tregear J.W."/>
            <person name="Valentin K."/>
            <person name="von Dassow P."/>
            <person name="Yamagishi T."/>
            <person name="Van de Peer Y."/>
            <person name="Wincker P."/>
        </authorList>
    </citation>
    <scope>NUCLEOTIDE SEQUENCE [LARGE SCALE GENOMIC DNA]</scope>
    <source>
        <strain evidence="3">Ec32 / CCAP1310/4</strain>
    </source>
</reference>
<dbReference type="ESTHER" id="ectsi-d7g0w7">
    <property type="family name" value="Monoglyceridelipase_lysophospholip"/>
</dbReference>
<dbReference type="Proteomes" id="UP000002630">
    <property type="component" value="Unassembled WGS sequence"/>
</dbReference>
<dbReference type="Pfam" id="PF12146">
    <property type="entry name" value="Hydrolase_4"/>
    <property type="match status" value="1"/>
</dbReference>